<dbReference type="GO" id="GO:0045893">
    <property type="term" value="P:positive regulation of DNA-templated transcription"/>
    <property type="evidence" value="ECO:0007669"/>
    <property type="project" value="TreeGrafter"/>
</dbReference>
<dbReference type="GO" id="GO:0009416">
    <property type="term" value="P:response to light stimulus"/>
    <property type="evidence" value="ECO:0007669"/>
    <property type="project" value="TreeGrafter"/>
</dbReference>
<gene>
    <name evidence="2" type="ORF">HRI_004689400</name>
</gene>
<name>A0A9W7JBM5_HIBTR</name>
<feature type="compositionally biased region" description="Low complexity" evidence="1">
    <location>
        <begin position="834"/>
        <end position="843"/>
    </location>
</feature>
<feature type="compositionally biased region" description="Basic and acidic residues" evidence="1">
    <location>
        <begin position="980"/>
        <end position="1005"/>
    </location>
</feature>
<accession>A0A9W7JBM5</accession>
<feature type="region of interest" description="Disordered" evidence="1">
    <location>
        <begin position="263"/>
        <end position="297"/>
    </location>
</feature>
<dbReference type="PANTHER" id="PTHR31008:SF4">
    <property type="entry name" value="COP1-INTERACTING PROTEIN 7"/>
    <property type="match status" value="1"/>
</dbReference>
<comment type="caution">
    <text evidence="2">The sequence shown here is derived from an EMBL/GenBank/DDBJ whole genome shotgun (WGS) entry which is preliminary data.</text>
</comment>
<proteinExistence type="predicted"/>
<evidence type="ECO:0000256" key="1">
    <source>
        <dbReference type="SAM" id="MobiDB-lite"/>
    </source>
</evidence>
<protein>
    <submittedName>
        <fullName evidence="2">COP1-interacting protein 7</fullName>
    </submittedName>
</protein>
<dbReference type="AlphaFoldDB" id="A0A9W7JBM5"/>
<feature type="compositionally biased region" description="Basic and acidic residues" evidence="1">
    <location>
        <begin position="776"/>
        <end position="789"/>
    </location>
</feature>
<evidence type="ECO:0000313" key="2">
    <source>
        <dbReference type="EMBL" id="GMJ10202.1"/>
    </source>
</evidence>
<feature type="compositionally biased region" description="Basic and acidic residues" evidence="1">
    <location>
        <begin position="798"/>
        <end position="823"/>
    </location>
</feature>
<feature type="compositionally biased region" description="Polar residues" evidence="1">
    <location>
        <begin position="949"/>
        <end position="977"/>
    </location>
</feature>
<feature type="compositionally biased region" description="Basic and acidic residues" evidence="1">
    <location>
        <begin position="421"/>
        <end position="445"/>
    </location>
</feature>
<feature type="region of interest" description="Disordered" evidence="1">
    <location>
        <begin position="531"/>
        <end position="579"/>
    </location>
</feature>
<feature type="compositionally biased region" description="Basic residues" evidence="1">
    <location>
        <begin position="360"/>
        <end position="373"/>
    </location>
</feature>
<organism evidence="2 3">
    <name type="scientific">Hibiscus trionum</name>
    <name type="common">Flower of an hour</name>
    <dbReference type="NCBI Taxonomy" id="183268"/>
    <lineage>
        <taxon>Eukaryota</taxon>
        <taxon>Viridiplantae</taxon>
        <taxon>Streptophyta</taxon>
        <taxon>Embryophyta</taxon>
        <taxon>Tracheophyta</taxon>
        <taxon>Spermatophyta</taxon>
        <taxon>Magnoliopsida</taxon>
        <taxon>eudicotyledons</taxon>
        <taxon>Gunneridae</taxon>
        <taxon>Pentapetalae</taxon>
        <taxon>rosids</taxon>
        <taxon>malvids</taxon>
        <taxon>Malvales</taxon>
        <taxon>Malvaceae</taxon>
        <taxon>Malvoideae</taxon>
        <taxon>Hibiscus</taxon>
    </lineage>
</organism>
<feature type="region of interest" description="Disordered" evidence="1">
    <location>
        <begin position="1056"/>
        <end position="1088"/>
    </location>
</feature>
<feature type="region of interest" description="Disordered" evidence="1">
    <location>
        <begin position="121"/>
        <end position="147"/>
    </location>
</feature>
<dbReference type="Proteomes" id="UP001165190">
    <property type="component" value="Unassembled WGS sequence"/>
</dbReference>
<dbReference type="PANTHER" id="PTHR31008">
    <property type="entry name" value="COP1-INTERACTING PROTEIN-RELATED"/>
    <property type="match status" value="1"/>
</dbReference>
<dbReference type="EMBL" id="BSYR01000056">
    <property type="protein sequence ID" value="GMJ10202.1"/>
    <property type="molecule type" value="Genomic_DNA"/>
</dbReference>
<feature type="compositionally biased region" description="Basic residues" evidence="1">
    <location>
        <begin position="396"/>
        <end position="410"/>
    </location>
</feature>
<reference evidence="2" key="1">
    <citation type="submission" date="2023-05" db="EMBL/GenBank/DDBJ databases">
        <title>Genome and transcriptome analyses reveal genes involved in the formation of fine ridges on petal epidermal cells in Hibiscus trionum.</title>
        <authorList>
            <person name="Koshimizu S."/>
            <person name="Masuda S."/>
            <person name="Ishii T."/>
            <person name="Shirasu K."/>
            <person name="Hoshino A."/>
            <person name="Arita M."/>
        </authorList>
    </citation>
    <scope>NUCLEOTIDE SEQUENCE</scope>
    <source>
        <strain evidence="2">Hamamatsu line</strain>
    </source>
</reference>
<sequence length="1110" mass="122394">MDFRTRLDYALFQISPTRTRCDLVIFAGKGNEKLAAGLLEPFISHLKAAKDQISKGGYSITLRPVGSTPSWFTKGTLQRFVRFVSTPEVLERFVTVEREIEQIENSIQSYEANAVGTTDADGNFQKSYASSKSKGESEGNGDAVPEETSKVRLQRVLETRKKVLCKEQAMAYARALVAGYEADNIDDLISFADTFGASRLREACINFMDLCKRKNEDRLWMAELAAMQASRPDLSYLGTSGIVLAGEENDPSQNLTINFSTAKQASPADASEAGSGDINPDGSLASMDGKSQVQMPWPPHFPQYMQGFPGSGFQQMPPYQGYIFPGMPGPSPYYPGNMHWPPNVEDSSVARGWEPDDRRSHKSSSRSKKKSSKGKGDESTESSDSSSESEPEKEVHKKKHGKKSSSRKVVIRNINYISSKRNGDKGSDSDDKEFIDGDSLKHQVEEAVGSLGKQHKSTSHHNKKRDGSKHRNTVSYDEDDLGTKNLEGEKQSDPWDAFQNLLLQDNDLDSEVDKQSARLQDEYFASKGTEGVTKQKTTLNDPFLASQIGRDHEGETRDGNFGPNELGGSAVKRRESTNEELLLLQGNDSGISSRANISDYAVEPTLAKSRGEGEWFINKQMDKSTNQDKMMGLKMFDGENGSSLAGESKKDVFVDDSFMIQGPSVGEYESDDRLRIGIGMVPEIEATQQENGNSDTVLKAASVSYEPDDLYMMTGRGSAEENAMTSWTPEIDYEMNALSAKVTGRHGDNGPNAKIPGKLANKEVRSRVSNGPLVKSKSDLASKSRKPPEGSKTAIRKTKSDQEEENRKKMEELRVQRQKRIAERSAGGGLNPVTSRRSSTASTKKIQPLTQETKKLPKPVLTSSTIERLATARNTPKKSTSKENNSSTARKDKKSSTNKVKASDIKIGTNKVVPNGSNAQGKKDSKEVTEAPEATQPTDIIDDFKDIQELQTTPIEKTNGNTISKQNPSEDQSSKGNIATEDKPMQVDHIKGDEECTKEASKVVTEDNIAPKGFSKDIPETTIHPVPPVPVKSVRFSTVNIEGIGTMNEKFQPRRVSEIDISTPPSNDGMDREPMLSRKKWNNDESPPQVAKGFRKLLFFGRKSKNYYTA</sequence>
<feature type="compositionally biased region" description="Basic and acidic residues" evidence="1">
    <location>
        <begin position="549"/>
        <end position="558"/>
    </location>
</feature>
<evidence type="ECO:0000313" key="3">
    <source>
        <dbReference type="Proteomes" id="UP001165190"/>
    </source>
</evidence>
<keyword evidence="3" id="KW-1185">Reference proteome</keyword>
<feature type="region of interest" description="Disordered" evidence="1">
    <location>
        <begin position="742"/>
        <end position="1024"/>
    </location>
</feature>
<dbReference type="OrthoDB" id="2020180at2759"/>
<feature type="region of interest" description="Disordered" evidence="1">
    <location>
        <begin position="349"/>
        <end position="493"/>
    </location>
</feature>
<feature type="compositionally biased region" description="Basic residues" evidence="1">
    <location>
        <begin position="453"/>
        <end position="472"/>
    </location>
</feature>